<dbReference type="OrthoDB" id="4174719at2"/>
<evidence type="ECO:0000256" key="2">
    <source>
        <dbReference type="ARBA" id="ARBA00047806"/>
    </source>
</evidence>
<dbReference type="InterPro" id="IPR002569">
    <property type="entry name" value="Met_Sox_Rdtase_MsrA_dom"/>
</dbReference>
<dbReference type="AlphaFoldDB" id="A0A1U9UVY7"/>
<feature type="domain" description="Peptide methionine sulphoxide reductase MsrA" evidence="5">
    <location>
        <begin position="60"/>
        <end position="210"/>
    </location>
</feature>
<dbReference type="Pfam" id="PF01625">
    <property type="entry name" value="PMSR"/>
    <property type="match status" value="1"/>
</dbReference>
<dbReference type="RefSeq" id="WP_078199258.1">
    <property type="nucleotide sequence ID" value="NZ_CP017758.1"/>
</dbReference>
<dbReference type="Gene3D" id="3.30.1060.10">
    <property type="entry name" value="Peptide methionine sulphoxide reductase MsrA"/>
    <property type="match status" value="1"/>
</dbReference>
<dbReference type="KEGG" id="cuh:BJN34_23620"/>
<comment type="similarity">
    <text evidence="4">Belongs to the MsrA Met sulfoxide reductase family.</text>
</comment>
<evidence type="ECO:0000256" key="1">
    <source>
        <dbReference type="ARBA" id="ARBA00023002"/>
    </source>
</evidence>
<evidence type="ECO:0000256" key="4">
    <source>
        <dbReference type="HAMAP-Rule" id="MF_01401"/>
    </source>
</evidence>
<comment type="catalytic activity">
    <reaction evidence="3 4">
        <text>[thioredoxin]-disulfide + L-methionine + H2O = L-methionine (S)-S-oxide + [thioredoxin]-dithiol</text>
        <dbReference type="Rhea" id="RHEA:19993"/>
        <dbReference type="Rhea" id="RHEA-COMP:10698"/>
        <dbReference type="Rhea" id="RHEA-COMP:10700"/>
        <dbReference type="ChEBI" id="CHEBI:15377"/>
        <dbReference type="ChEBI" id="CHEBI:29950"/>
        <dbReference type="ChEBI" id="CHEBI:50058"/>
        <dbReference type="ChEBI" id="CHEBI:57844"/>
        <dbReference type="ChEBI" id="CHEBI:58772"/>
        <dbReference type="EC" id="1.8.4.11"/>
    </reaction>
</comment>
<evidence type="ECO:0000313" key="7">
    <source>
        <dbReference type="Proteomes" id="UP000189627"/>
    </source>
</evidence>
<accession>A0A1U9UVY7</accession>
<sequence length="244" mass="26465">MKVIAMLQRWTRPTTARLAGMAMLAALVAGVARPVLSAEAAVKIPAASVDEKPGASRSQTAVFAGGCFWGVQGVFEHVRGVTRVTSGYAGGAASTAQYERVGTGSTGHAESVEIRYDPAQISYGKLLQIFFSVAHNPTQLNYQGPDHGTQYRSAIFPLTPEQRSIAKAYIAQLDGARAYRAPIVTRIEDYKGFYAAEDYHQDFLVNNPTYPYIVINDLPKIANLKAMFPEVYRNDAVLVTKGSS</sequence>
<dbReference type="EMBL" id="CP017758">
    <property type="protein sequence ID" value="AQV96854.1"/>
    <property type="molecule type" value="Genomic_DNA"/>
</dbReference>
<dbReference type="PANTHER" id="PTHR43774">
    <property type="entry name" value="PEPTIDE METHIONINE SULFOXIDE REDUCTASE"/>
    <property type="match status" value="1"/>
</dbReference>
<comment type="function">
    <text evidence="4">Has an important function as a repair enzyme for proteins that have been inactivated by oxidation. Catalyzes the reversible oxidation-reduction of methionine sulfoxide in proteins to methionine.</text>
</comment>
<evidence type="ECO:0000313" key="6">
    <source>
        <dbReference type="EMBL" id="AQV96854.1"/>
    </source>
</evidence>
<organism evidence="6 7">
    <name type="scientific">Cupriavidus necator</name>
    <name type="common">Alcaligenes eutrophus</name>
    <name type="synonym">Ralstonia eutropha</name>
    <dbReference type="NCBI Taxonomy" id="106590"/>
    <lineage>
        <taxon>Bacteria</taxon>
        <taxon>Pseudomonadati</taxon>
        <taxon>Pseudomonadota</taxon>
        <taxon>Betaproteobacteria</taxon>
        <taxon>Burkholderiales</taxon>
        <taxon>Burkholderiaceae</taxon>
        <taxon>Cupriavidus</taxon>
    </lineage>
</organism>
<gene>
    <name evidence="4" type="primary">msrA</name>
    <name evidence="6" type="ORF">BJN34_23620</name>
</gene>
<protein>
    <recommendedName>
        <fullName evidence="4">Peptide methionine sulfoxide reductase MsrA</fullName>
        <shortName evidence="4">Protein-methionine-S-oxide reductase</shortName>
        <ecNumber evidence="4">1.8.4.11</ecNumber>
    </recommendedName>
    <alternativeName>
        <fullName evidence="4">Peptide-methionine (S)-S-oxide reductase</fullName>
        <shortName evidence="4">Peptide Met(O) reductase</shortName>
    </alternativeName>
</protein>
<dbReference type="HAMAP" id="MF_01401">
    <property type="entry name" value="MsrA"/>
    <property type="match status" value="1"/>
</dbReference>
<dbReference type="Proteomes" id="UP000189627">
    <property type="component" value="Chromosome 2"/>
</dbReference>
<dbReference type="GO" id="GO:0008113">
    <property type="term" value="F:peptide-methionine (S)-S-oxide reductase activity"/>
    <property type="evidence" value="ECO:0007669"/>
    <property type="project" value="UniProtKB-UniRule"/>
</dbReference>
<comment type="catalytic activity">
    <reaction evidence="2 4">
        <text>L-methionyl-[protein] + [thioredoxin]-disulfide + H2O = L-methionyl-(S)-S-oxide-[protein] + [thioredoxin]-dithiol</text>
        <dbReference type="Rhea" id="RHEA:14217"/>
        <dbReference type="Rhea" id="RHEA-COMP:10698"/>
        <dbReference type="Rhea" id="RHEA-COMP:10700"/>
        <dbReference type="Rhea" id="RHEA-COMP:12313"/>
        <dbReference type="Rhea" id="RHEA-COMP:12315"/>
        <dbReference type="ChEBI" id="CHEBI:15377"/>
        <dbReference type="ChEBI" id="CHEBI:16044"/>
        <dbReference type="ChEBI" id="CHEBI:29950"/>
        <dbReference type="ChEBI" id="CHEBI:44120"/>
        <dbReference type="ChEBI" id="CHEBI:50058"/>
        <dbReference type="EC" id="1.8.4.11"/>
    </reaction>
</comment>
<dbReference type="PANTHER" id="PTHR43774:SF1">
    <property type="entry name" value="PEPTIDE METHIONINE SULFOXIDE REDUCTASE MSRA 2"/>
    <property type="match status" value="1"/>
</dbReference>
<feature type="active site" evidence="4">
    <location>
        <position position="67"/>
    </location>
</feature>
<name>A0A1U9UVY7_CUPNE</name>
<dbReference type="NCBIfam" id="TIGR00401">
    <property type="entry name" value="msrA"/>
    <property type="match status" value="1"/>
</dbReference>
<evidence type="ECO:0000259" key="5">
    <source>
        <dbReference type="Pfam" id="PF01625"/>
    </source>
</evidence>
<dbReference type="InterPro" id="IPR036509">
    <property type="entry name" value="Met_Sox_Rdtase_MsrA_sf"/>
</dbReference>
<dbReference type="GO" id="GO:0033744">
    <property type="term" value="F:L-methionine:thioredoxin-disulfide S-oxidoreductase activity"/>
    <property type="evidence" value="ECO:0007669"/>
    <property type="project" value="RHEA"/>
</dbReference>
<keyword evidence="1 4" id="KW-0560">Oxidoreductase</keyword>
<dbReference type="SUPFAM" id="SSF55068">
    <property type="entry name" value="Peptide methionine sulfoxide reductase"/>
    <property type="match status" value="1"/>
</dbReference>
<reference evidence="7" key="1">
    <citation type="submission" date="2017-02" db="EMBL/GenBank/DDBJ databases">
        <title>Complete genome sequence of Cupriavidus necator strain NH9, a 3-chlorobenzoate degrader.</title>
        <authorList>
            <person name="Moriuchi R."/>
            <person name="Dohra H."/>
            <person name="Ogawa N."/>
        </authorList>
    </citation>
    <scope>NUCLEOTIDE SEQUENCE [LARGE SCALE GENOMIC DNA]</scope>
    <source>
        <strain evidence="7">NH9</strain>
    </source>
</reference>
<proteinExistence type="inferred from homology"/>
<evidence type="ECO:0000256" key="3">
    <source>
        <dbReference type="ARBA" id="ARBA00048782"/>
    </source>
</evidence>
<dbReference type="EC" id="1.8.4.11" evidence="4"/>